<dbReference type="EMBL" id="AGBW02010275">
    <property type="protein sequence ID" value="OWR48828.1"/>
    <property type="molecule type" value="Genomic_DNA"/>
</dbReference>
<dbReference type="AlphaFoldDB" id="A0A212F511"/>
<reference evidence="1 2" key="1">
    <citation type="journal article" date="2011" name="Cell">
        <title>The monarch butterfly genome yields insights into long-distance migration.</title>
        <authorList>
            <person name="Zhan S."/>
            <person name="Merlin C."/>
            <person name="Boore J.L."/>
            <person name="Reppert S.M."/>
        </authorList>
    </citation>
    <scope>NUCLEOTIDE SEQUENCE [LARGE SCALE GENOMIC DNA]</scope>
    <source>
        <strain evidence="1">F-2</strain>
    </source>
</reference>
<organism evidence="1 2">
    <name type="scientific">Danaus plexippus plexippus</name>
    <dbReference type="NCBI Taxonomy" id="278856"/>
    <lineage>
        <taxon>Eukaryota</taxon>
        <taxon>Metazoa</taxon>
        <taxon>Ecdysozoa</taxon>
        <taxon>Arthropoda</taxon>
        <taxon>Hexapoda</taxon>
        <taxon>Insecta</taxon>
        <taxon>Pterygota</taxon>
        <taxon>Neoptera</taxon>
        <taxon>Endopterygota</taxon>
        <taxon>Lepidoptera</taxon>
        <taxon>Glossata</taxon>
        <taxon>Ditrysia</taxon>
        <taxon>Papilionoidea</taxon>
        <taxon>Nymphalidae</taxon>
        <taxon>Danainae</taxon>
        <taxon>Danaini</taxon>
        <taxon>Danaina</taxon>
        <taxon>Danaus</taxon>
        <taxon>Danaus</taxon>
    </lineage>
</organism>
<gene>
    <name evidence="1" type="ORF">KGM_213863</name>
</gene>
<proteinExistence type="predicted"/>
<keyword evidence="2" id="KW-1185">Reference proteome</keyword>
<evidence type="ECO:0000313" key="2">
    <source>
        <dbReference type="Proteomes" id="UP000007151"/>
    </source>
</evidence>
<protein>
    <submittedName>
        <fullName evidence="1">Uncharacterized protein</fullName>
    </submittedName>
</protein>
<accession>A0A212F511</accession>
<sequence length="110" mass="11892">MDARMKGVEDGRGGSETCCFLPSHQQPSSATKLPEFVRQDTCEDGEKPVVSSAEDPADTCHNLSTASTLPTELLANRTADLPTLAQTRRSFLDIAERGARTTSLPDSIRK</sequence>
<name>A0A212F511_DANPL</name>
<comment type="caution">
    <text evidence="1">The sequence shown here is derived from an EMBL/GenBank/DDBJ whole genome shotgun (WGS) entry which is preliminary data.</text>
</comment>
<dbReference type="InParanoid" id="A0A212F511"/>
<dbReference type="KEGG" id="dpl:KGM_213863"/>
<dbReference type="Proteomes" id="UP000007151">
    <property type="component" value="Unassembled WGS sequence"/>
</dbReference>
<evidence type="ECO:0000313" key="1">
    <source>
        <dbReference type="EMBL" id="OWR48828.1"/>
    </source>
</evidence>